<feature type="domain" description="Cytochrome oxidase subunit II transmembrane region profile" evidence="19">
    <location>
        <begin position="21"/>
        <end position="116"/>
    </location>
</feature>
<dbReference type="EMBL" id="NSKD01000001">
    <property type="protein sequence ID" value="PAU82000.1"/>
    <property type="molecule type" value="Genomic_DNA"/>
</dbReference>
<evidence type="ECO:0000256" key="6">
    <source>
        <dbReference type="ARBA" id="ARBA00022723"/>
    </source>
</evidence>
<keyword evidence="3 14" id="KW-0813">Transport</keyword>
<name>A0A2A2FAZ0_9GAMM</name>
<dbReference type="GO" id="GO:0004129">
    <property type="term" value="F:cytochrome-c oxidase activity"/>
    <property type="evidence" value="ECO:0007669"/>
    <property type="project" value="UniProtKB-EC"/>
</dbReference>
<keyword evidence="10 15" id="KW-0186">Copper</keyword>
<keyword evidence="21" id="KW-1185">Reference proteome</keyword>
<feature type="transmembrane region" description="Helical" evidence="16">
    <location>
        <begin position="47"/>
        <end position="67"/>
    </location>
</feature>
<gene>
    <name evidence="20" type="primary">coxB</name>
    <name evidence="20" type="ORF">CK501_02285</name>
</gene>
<reference evidence="20 21" key="1">
    <citation type="submission" date="2017-08" db="EMBL/GenBank/DDBJ databases">
        <title>Halovibrio sewagensis sp. nov., isolated from wastewater of high salinity.</title>
        <authorList>
            <person name="Dong X."/>
            <person name="Zhang G."/>
        </authorList>
    </citation>
    <scope>NUCLEOTIDE SEQUENCE [LARGE SCALE GENOMIC DNA]</scope>
    <source>
        <strain evidence="20 21">YL5-2</strain>
    </source>
</reference>
<keyword evidence="4 14" id="KW-0679">Respiratory chain</keyword>
<dbReference type="NCBIfam" id="TIGR02866">
    <property type="entry name" value="CoxB"/>
    <property type="match status" value="1"/>
</dbReference>
<dbReference type="GO" id="GO:0005886">
    <property type="term" value="C:plasma membrane"/>
    <property type="evidence" value="ECO:0007669"/>
    <property type="project" value="UniProtKB-SubCell"/>
</dbReference>
<feature type="domain" description="Cytochrome oxidase subunit II copper A binding" evidence="18">
    <location>
        <begin position="117"/>
        <end position="254"/>
    </location>
</feature>
<comment type="catalytic activity">
    <reaction evidence="13 15">
        <text>4 Fe(II)-[cytochrome c] + O2 + 8 H(+)(in) = 4 Fe(III)-[cytochrome c] + 2 H2O + 4 H(+)(out)</text>
        <dbReference type="Rhea" id="RHEA:11436"/>
        <dbReference type="Rhea" id="RHEA-COMP:10350"/>
        <dbReference type="Rhea" id="RHEA-COMP:14399"/>
        <dbReference type="ChEBI" id="CHEBI:15377"/>
        <dbReference type="ChEBI" id="CHEBI:15378"/>
        <dbReference type="ChEBI" id="CHEBI:15379"/>
        <dbReference type="ChEBI" id="CHEBI:29033"/>
        <dbReference type="ChEBI" id="CHEBI:29034"/>
        <dbReference type="EC" id="7.1.1.9"/>
    </reaction>
</comment>
<keyword evidence="17" id="KW-0732">Signal</keyword>
<proteinExistence type="inferred from homology"/>
<dbReference type="PANTHER" id="PTHR22888:SF9">
    <property type="entry name" value="CYTOCHROME C OXIDASE SUBUNIT 2"/>
    <property type="match status" value="1"/>
</dbReference>
<keyword evidence="5 14" id="KW-0812">Transmembrane</keyword>
<keyword evidence="9 16" id="KW-1133">Transmembrane helix</keyword>
<dbReference type="Pfam" id="PF02790">
    <property type="entry name" value="COX2_TM"/>
    <property type="match status" value="1"/>
</dbReference>
<dbReference type="PROSITE" id="PS50857">
    <property type="entry name" value="COX2_CUA"/>
    <property type="match status" value="1"/>
</dbReference>
<evidence type="ECO:0000256" key="1">
    <source>
        <dbReference type="ARBA" id="ARBA00004141"/>
    </source>
</evidence>
<dbReference type="PROSITE" id="PS00078">
    <property type="entry name" value="COX2"/>
    <property type="match status" value="1"/>
</dbReference>
<evidence type="ECO:0000313" key="20">
    <source>
        <dbReference type="EMBL" id="PAU82000.1"/>
    </source>
</evidence>
<dbReference type="EC" id="7.1.1.9" evidence="15"/>
<evidence type="ECO:0000256" key="3">
    <source>
        <dbReference type="ARBA" id="ARBA00022448"/>
    </source>
</evidence>
<evidence type="ECO:0000256" key="15">
    <source>
        <dbReference type="RuleBase" id="RU004024"/>
    </source>
</evidence>
<dbReference type="AlphaFoldDB" id="A0A2A2FAZ0"/>
<accession>A0A2A2FAZ0</accession>
<evidence type="ECO:0000256" key="16">
    <source>
        <dbReference type="SAM" id="Phobius"/>
    </source>
</evidence>
<organism evidence="20 21">
    <name type="scientific">Halovibrio salipaludis</name>
    <dbReference type="NCBI Taxonomy" id="2032626"/>
    <lineage>
        <taxon>Bacteria</taxon>
        <taxon>Pseudomonadati</taxon>
        <taxon>Pseudomonadota</taxon>
        <taxon>Gammaproteobacteria</taxon>
        <taxon>Oceanospirillales</taxon>
        <taxon>Halomonadaceae</taxon>
        <taxon>Halovibrio</taxon>
    </lineage>
</organism>
<comment type="subcellular location">
    <subcellularLocation>
        <location evidence="14">Cell membrane</location>
        <topology evidence="14">Multi-pass membrane protein</topology>
    </subcellularLocation>
    <subcellularLocation>
        <location evidence="1">Membrane</location>
        <topology evidence="1">Multi-pass membrane protein</topology>
    </subcellularLocation>
</comment>
<keyword evidence="7" id="KW-1278">Translocase</keyword>
<evidence type="ECO:0000259" key="18">
    <source>
        <dbReference type="PROSITE" id="PS50857"/>
    </source>
</evidence>
<dbReference type="InterPro" id="IPR045187">
    <property type="entry name" value="CcO_II"/>
</dbReference>
<evidence type="ECO:0000259" key="19">
    <source>
        <dbReference type="PROSITE" id="PS50999"/>
    </source>
</evidence>
<dbReference type="Pfam" id="PF00116">
    <property type="entry name" value="COX2"/>
    <property type="match status" value="1"/>
</dbReference>
<dbReference type="InterPro" id="IPR014222">
    <property type="entry name" value="Cyt_c_oxidase_su2"/>
</dbReference>
<comment type="similarity">
    <text evidence="2 14">Belongs to the cytochrome c oxidase subunit 2 family.</text>
</comment>
<evidence type="ECO:0000313" key="21">
    <source>
        <dbReference type="Proteomes" id="UP000218896"/>
    </source>
</evidence>
<dbReference type="InterPro" id="IPR011759">
    <property type="entry name" value="Cyt_c_oxidase_su2_TM_dom"/>
</dbReference>
<evidence type="ECO:0000256" key="5">
    <source>
        <dbReference type="ARBA" id="ARBA00022692"/>
    </source>
</evidence>
<dbReference type="GO" id="GO:0005507">
    <property type="term" value="F:copper ion binding"/>
    <property type="evidence" value="ECO:0007669"/>
    <property type="project" value="InterPro"/>
</dbReference>
<keyword evidence="11 16" id="KW-0472">Membrane</keyword>
<dbReference type="PANTHER" id="PTHR22888">
    <property type="entry name" value="CYTOCHROME C OXIDASE, SUBUNIT II"/>
    <property type="match status" value="1"/>
</dbReference>
<dbReference type="GO" id="GO:0042773">
    <property type="term" value="P:ATP synthesis coupled electron transport"/>
    <property type="evidence" value="ECO:0007669"/>
    <property type="project" value="TreeGrafter"/>
</dbReference>
<dbReference type="PRINTS" id="PR01166">
    <property type="entry name" value="CYCOXIDASEII"/>
</dbReference>
<evidence type="ECO:0000256" key="14">
    <source>
        <dbReference type="RuleBase" id="RU000456"/>
    </source>
</evidence>
<dbReference type="SUPFAM" id="SSF81464">
    <property type="entry name" value="Cytochrome c oxidase subunit II-like, transmembrane region"/>
    <property type="match status" value="1"/>
</dbReference>
<evidence type="ECO:0000256" key="13">
    <source>
        <dbReference type="ARBA" id="ARBA00047816"/>
    </source>
</evidence>
<keyword evidence="6 15" id="KW-0479">Metal-binding</keyword>
<dbReference type="Proteomes" id="UP000218896">
    <property type="component" value="Unassembled WGS sequence"/>
</dbReference>
<dbReference type="InterPro" id="IPR008972">
    <property type="entry name" value="Cupredoxin"/>
</dbReference>
<feature type="transmembrane region" description="Helical" evidence="16">
    <location>
        <begin position="88"/>
        <end position="110"/>
    </location>
</feature>
<protein>
    <recommendedName>
        <fullName evidence="15">Cytochrome c oxidase subunit 2</fullName>
        <ecNumber evidence="15">7.1.1.9</ecNumber>
    </recommendedName>
</protein>
<evidence type="ECO:0000256" key="10">
    <source>
        <dbReference type="ARBA" id="ARBA00023008"/>
    </source>
</evidence>
<dbReference type="OrthoDB" id="9781261at2"/>
<feature type="chain" id="PRO_5012109862" description="Cytochrome c oxidase subunit 2" evidence="17">
    <location>
        <begin position="24"/>
        <end position="260"/>
    </location>
</feature>
<sequence length="260" mass="29351">MSVQALRAGALATAVTAPSSALAEWGVNLPEGVTSISNTIYDIHMWVFWICVVIGVGVFLAILWSVLAYRHSKGAKPAHFHENTTVEIIWTVIPFLILIMMAIPATGTLVDMYDTSDAEMEIKVTGYQWRWQYEYMDEDISFFSSPDTPRDAEKNLMEKTGDYKYSVDNPLVLPVDTKIRFLITSNDVIHSWWVPEFGWKQDAIPGFINKNWAKIEEPGTYYGLCAELCGQGHSDMPIEVKAVPKDEYREWVAEQTGEDG</sequence>
<evidence type="ECO:0000256" key="4">
    <source>
        <dbReference type="ARBA" id="ARBA00022660"/>
    </source>
</evidence>
<comment type="function">
    <text evidence="12 15">Subunits I and II form the functional core of the enzyme complex. Electrons originating in cytochrome c are transferred via heme a and Cu(A) to the binuclear center formed by heme a3 and Cu(B).</text>
</comment>
<dbReference type="GO" id="GO:0016491">
    <property type="term" value="F:oxidoreductase activity"/>
    <property type="evidence" value="ECO:0007669"/>
    <property type="project" value="InterPro"/>
</dbReference>
<evidence type="ECO:0000256" key="8">
    <source>
        <dbReference type="ARBA" id="ARBA00022982"/>
    </source>
</evidence>
<dbReference type="RefSeq" id="WP_095616098.1">
    <property type="nucleotide sequence ID" value="NZ_NSKD01000001.1"/>
</dbReference>
<comment type="caution">
    <text evidence="20">The sequence shown here is derived from an EMBL/GenBank/DDBJ whole genome shotgun (WGS) entry which is preliminary data.</text>
</comment>
<evidence type="ECO:0000256" key="7">
    <source>
        <dbReference type="ARBA" id="ARBA00022967"/>
    </source>
</evidence>
<comment type="cofactor">
    <cofactor evidence="15">
        <name>Cu cation</name>
        <dbReference type="ChEBI" id="CHEBI:23378"/>
    </cofactor>
    <text evidence="15">Binds a copper A center.</text>
</comment>
<evidence type="ECO:0000256" key="11">
    <source>
        <dbReference type="ARBA" id="ARBA00023136"/>
    </source>
</evidence>
<evidence type="ECO:0000256" key="9">
    <source>
        <dbReference type="ARBA" id="ARBA00022989"/>
    </source>
</evidence>
<evidence type="ECO:0000256" key="2">
    <source>
        <dbReference type="ARBA" id="ARBA00007866"/>
    </source>
</evidence>
<dbReference type="InterPro" id="IPR036257">
    <property type="entry name" value="Cyt_c_oxidase_su2_TM_sf"/>
</dbReference>
<keyword evidence="8 14" id="KW-0249">Electron transport</keyword>
<dbReference type="SUPFAM" id="SSF49503">
    <property type="entry name" value="Cupredoxins"/>
    <property type="match status" value="1"/>
</dbReference>
<dbReference type="PROSITE" id="PS50999">
    <property type="entry name" value="COX2_TM"/>
    <property type="match status" value="1"/>
</dbReference>
<dbReference type="InterPro" id="IPR001505">
    <property type="entry name" value="Copper_CuA"/>
</dbReference>
<evidence type="ECO:0000256" key="12">
    <source>
        <dbReference type="ARBA" id="ARBA00024688"/>
    </source>
</evidence>
<dbReference type="Gene3D" id="1.10.287.90">
    <property type="match status" value="1"/>
</dbReference>
<dbReference type="InterPro" id="IPR002429">
    <property type="entry name" value="CcO_II-like_C"/>
</dbReference>
<feature type="signal peptide" evidence="17">
    <location>
        <begin position="1"/>
        <end position="23"/>
    </location>
</feature>
<dbReference type="Gene3D" id="2.60.40.420">
    <property type="entry name" value="Cupredoxins - blue copper proteins"/>
    <property type="match status" value="1"/>
</dbReference>
<evidence type="ECO:0000256" key="17">
    <source>
        <dbReference type="SAM" id="SignalP"/>
    </source>
</evidence>